<organism evidence="3">
    <name type="scientific">Streptomyces sp. R28</name>
    <dbReference type="NCBI Taxonomy" id="3238628"/>
    <lineage>
        <taxon>Bacteria</taxon>
        <taxon>Bacillati</taxon>
        <taxon>Actinomycetota</taxon>
        <taxon>Actinomycetes</taxon>
        <taxon>Kitasatosporales</taxon>
        <taxon>Streptomycetaceae</taxon>
        <taxon>Streptomyces</taxon>
    </lineage>
</organism>
<keyword evidence="1" id="KW-0812">Transmembrane</keyword>
<feature type="transmembrane region" description="Helical" evidence="1">
    <location>
        <begin position="1026"/>
        <end position="1050"/>
    </location>
</feature>
<dbReference type="SUPFAM" id="SSF52540">
    <property type="entry name" value="P-loop containing nucleoside triphosphate hydrolases"/>
    <property type="match status" value="2"/>
</dbReference>
<dbReference type="Pfam" id="PF05729">
    <property type="entry name" value="NACHT"/>
    <property type="match status" value="1"/>
</dbReference>
<feature type="transmembrane region" description="Helical" evidence="1">
    <location>
        <begin position="6"/>
        <end position="26"/>
    </location>
</feature>
<keyword evidence="1" id="KW-0472">Membrane</keyword>
<sequence>MTTDIWRNVAVVLIGLVLPVIGAWWLERPRRRSAHPAASEFLPYAVRAVEAEQLRGLGRPLYPPAGMAPPGRLPRAAGQSIAATFESLHDKRLVILGDAGSGKTTAARRLVPMLLDDGPMPVMVGLSSWEPASQSVQDWFISRVADRYGAEADHVRVLTVTRRLLPVLDGLDELPDSQRATCVPLLMRWLDGFPGYVLTCRTDAYEDMADLLGPGVGTTVTLLPLRAQDVAAELRAVDARRWAPVATAVEDEPSGPLAEALSSPWFLSLATSGYEGHRHRDPTELTDRGELPDAAAVRQRIWDTADPTVSIEGWGTDGRRRLELIADAMGSEADGLLLWWRMAGKYGSPWAVAYVTAALLGIPALVALAADRGLGSSLSGMYGIFGYLAFLAPMISHQEPRRLWRRPALRLVPLHGATFWFFATTLGVGLISPPIGVVITLDPEWFLPRTWFSMGLMAIGAVAAFVIMITGPNTEPGRARRAGDQLSDLGAALLTSSAVTALACLPIGLLSDPAGQTAGSDGLPWFVWAATSLGFFTTVLLTRTAWGRYRLTHLGLVLDGELPLRLGRFLAEAQEQGVLVPADGYGAGCYTFRHSLAREALLGGGTDRLARVRATERFQQEIRAEVLTLPESVAYLAFTSDGSPERYAREREHIAELADEVLTNELRAAADKGTEAYERYREARQRMSEALRVSVWANPTTARLYGLAALLAGAIVCGAVGVLTGVDQSKVGVGMVGWTLGACLVLLVVARSDATPVPRRVAYVIVAVLALYTSTPWTLSPFLPEHSLGTIAAITAAADIFFLVAWLYARPHVSRARAVLDDDPDAWPELPAIRHHRETASEARQTWLTVVARDGVMPLIRGRLRVGTDTGTVPALPAIAPSRLTGSRRSDQFVGTDTADEIAFHLRELESASIGVSGQRGVGKSSLMQRFCTSGSLSAADNLLVLAPAPTSYDPREFLIHLFAEVCRQVTGGNPGDDGRQAPDPVRRRTLVHQLGAALMVAAGVLITVVTLLWPELTAAAAAVTGHAKALVIAGGGVLTVAGLTWALSLSLRAGRAGRRHGKNPRDTEVLAATHLRTLHYQLTFLRTRNAQLALPGGLQLADGSQVQHTQQVLTYPELVARFRAFLTEVARDRGQSGGRVVIGIDELDKLGSSQDAERFLNDLKVVFGIRGCHFLVAVSEDALTTFGRHVLDVRTAFDSAFDRVVAVRPLSLSQARTLLELRGVWLPGPYLWLCQVLSGGLPRDLLRAVTSLATERALRGTVGLRKLSQRLIEDDARTVLSAQTRYAATLSGADAPRAARWIADASQAAVTADEWEAAIGAAPPIDPDQYDVARAVTQVRAYLALGATLMRTFTEGDVAATLDWLRLAGPDPVDRLTTARAKLATEPETSWSAVNRYRSETPGLAPLPEPT</sequence>
<feature type="domain" description="NACHT" evidence="2">
    <location>
        <begin position="93"/>
        <end position="232"/>
    </location>
</feature>
<dbReference type="EMBL" id="CP163439">
    <property type="protein sequence ID" value="XDQ36266.1"/>
    <property type="molecule type" value="Genomic_DNA"/>
</dbReference>
<feature type="transmembrane region" description="Helical" evidence="1">
    <location>
        <begin position="451"/>
        <end position="469"/>
    </location>
</feature>
<evidence type="ECO:0000313" key="3">
    <source>
        <dbReference type="EMBL" id="XDQ36266.1"/>
    </source>
</evidence>
<keyword evidence="1" id="KW-1133">Transmembrane helix</keyword>
<gene>
    <name evidence="3" type="ORF">AB5J49_24615</name>
</gene>
<dbReference type="Gene3D" id="3.40.50.300">
    <property type="entry name" value="P-loop containing nucleotide triphosphate hydrolases"/>
    <property type="match status" value="1"/>
</dbReference>
<feature type="transmembrane region" description="Helical" evidence="1">
    <location>
        <begin position="351"/>
        <end position="370"/>
    </location>
</feature>
<reference evidence="3" key="1">
    <citation type="submission" date="2024-07" db="EMBL/GenBank/DDBJ databases">
        <authorList>
            <person name="Yu S.T."/>
        </authorList>
    </citation>
    <scope>NUCLEOTIDE SEQUENCE</scope>
    <source>
        <strain evidence="3">R28</strain>
    </source>
</reference>
<feature type="transmembrane region" description="Helical" evidence="1">
    <location>
        <begin position="731"/>
        <end position="749"/>
    </location>
</feature>
<feature type="transmembrane region" description="Helical" evidence="1">
    <location>
        <begin position="522"/>
        <end position="541"/>
    </location>
</feature>
<dbReference type="InterPro" id="IPR007111">
    <property type="entry name" value="NACHT_NTPase"/>
</dbReference>
<dbReference type="RefSeq" id="WP_369170795.1">
    <property type="nucleotide sequence ID" value="NZ_CP163439.1"/>
</dbReference>
<feature type="transmembrane region" description="Helical" evidence="1">
    <location>
        <begin position="376"/>
        <end position="396"/>
    </location>
</feature>
<feature type="transmembrane region" description="Helical" evidence="1">
    <location>
        <begin position="489"/>
        <end position="510"/>
    </location>
</feature>
<name>A0AB39Q1N6_9ACTN</name>
<feature type="transmembrane region" description="Helical" evidence="1">
    <location>
        <begin position="704"/>
        <end position="725"/>
    </location>
</feature>
<feature type="transmembrane region" description="Helical" evidence="1">
    <location>
        <begin position="995"/>
        <end position="1014"/>
    </location>
</feature>
<feature type="transmembrane region" description="Helical" evidence="1">
    <location>
        <begin position="417"/>
        <end position="439"/>
    </location>
</feature>
<protein>
    <submittedName>
        <fullName evidence="3">NACHT domain-containing protein</fullName>
    </submittedName>
</protein>
<proteinExistence type="predicted"/>
<evidence type="ECO:0000256" key="1">
    <source>
        <dbReference type="SAM" id="Phobius"/>
    </source>
</evidence>
<evidence type="ECO:0000259" key="2">
    <source>
        <dbReference type="Pfam" id="PF05729"/>
    </source>
</evidence>
<feature type="transmembrane region" description="Helical" evidence="1">
    <location>
        <begin position="761"/>
        <end position="779"/>
    </location>
</feature>
<dbReference type="InterPro" id="IPR027417">
    <property type="entry name" value="P-loop_NTPase"/>
</dbReference>
<feature type="transmembrane region" description="Helical" evidence="1">
    <location>
        <begin position="791"/>
        <end position="809"/>
    </location>
</feature>
<accession>A0AB39Q1N6</accession>